<evidence type="ECO:0000259" key="3">
    <source>
        <dbReference type="Pfam" id="PF12146"/>
    </source>
</evidence>
<dbReference type="EMBL" id="JAOPKC010000013">
    <property type="protein sequence ID" value="MCU4718632.1"/>
    <property type="molecule type" value="Genomic_DNA"/>
</dbReference>
<keyword evidence="1 5" id="KW-0378">Hydrolase</keyword>
<evidence type="ECO:0000313" key="7">
    <source>
        <dbReference type="Proteomes" id="UP001209746"/>
    </source>
</evidence>
<evidence type="ECO:0000256" key="1">
    <source>
        <dbReference type="ARBA" id="ARBA00022801"/>
    </source>
</evidence>
<dbReference type="PANTHER" id="PTHR22946:SF9">
    <property type="entry name" value="POLYKETIDE TRANSFERASE AF380"/>
    <property type="match status" value="1"/>
</dbReference>
<evidence type="ECO:0000313" key="4">
    <source>
        <dbReference type="EMBL" id="MCU4718632.1"/>
    </source>
</evidence>
<name>A0AAE3LFJ4_9EURY</name>
<dbReference type="Proteomes" id="UP001209746">
    <property type="component" value="Unassembled WGS sequence"/>
</dbReference>
<proteinExistence type="predicted"/>
<evidence type="ECO:0000313" key="5">
    <source>
        <dbReference type="EMBL" id="MCU4727682.1"/>
    </source>
</evidence>
<feature type="domain" description="Serine aminopeptidase S33" evidence="3">
    <location>
        <begin position="28"/>
        <end position="141"/>
    </location>
</feature>
<dbReference type="Gene3D" id="1.10.10.800">
    <property type="match status" value="1"/>
</dbReference>
<evidence type="ECO:0000313" key="6">
    <source>
        <dbReference type="Proteomes" id="UP001208186"/>
    </source>
</evidence>
<dbReference type="AlphaFoldDB" id="A0AAE3LFJ4"/>
<dbReference type="InterPro" id="IPR029058">
    <property type="entry name" value="AB_hydrolase_fold"/>
</dbReference>
<reference evidence="5" key="1">
    <citation type="submission" date="2023-02" db="EMBL/GenBank/DDBJ databases">
        <title>Enrichment on poylsaccharides allowed isolation of novel metabolic and taxonomic groups of Haloarchaea.</title>
        <authorList>
            <person name="Sorokin D.Y."/>
            <person name="Elcheninov A.G."/>
            <person name="Khizhniak T.V."/>
            <person name="Kolganova T.V."/>
            <person name="Kublanov I.V."/>
        </authorList>
    </citation>
    <scope>NUCLEOTIDE SEQUENCE</scope>
    <source>
        <strain evidence="4 6">HArc-curdl5-1</strain>
        <strain evidence="5">HArc-curdl7</strain>
    </source>
</reference>
<comment type="caution">
    <text evidence="5">The sequence shown here is derived from an EMBL/GenBank/DDBJ whole genome shotgun (WGS) entry which is preliminary data.</text>
</comment>
<protein>
    <submittedName>
        <fullName evidence="5">Alpha/beta fold hydrolase</fullName>
    </submittedName>
</protein>
<organism evidence="5 7">
    <name type="scientific">Halapricum hydrolyticum</name>
    <dbReference type="NCBI Taxonomy" id="2979991"/>
    <lineage>
        <taxon>Archaea</taxon>
        <taxon>Methanobacteriati</taxon>
        <taxon>Methanobacteriota</taxon>
        <taxon>Stenosarchaea group</taxon>
        <taxon>Halobacteria</taxon>
        <taxon>Halobacteriales</taxon>
        <taxon>Haloarculaceae</taxon>
        <taxon>Halapricum</taxon>
    </lineage>
</organism>
<dbReference type="Gene3D" id="3.40.50.1820">
    <property type="entry name" value="alpha/beta hydrolase"/>
    <property type="match status" value="1"/>
</dbReference>
<dbReference type="EMBL" id="JAOPKD010000012">
    <property type="protein sequence ID" value="MCU4727682.1"/>
    <property type="molecule type" value="Genomic_DNA"/>
</dbReference>
<feature type="region of interest" description="Disordered" evidence="2">
    <location>
        <begin position="159"/>
        <end position="182"/>
    </location>
</feature>
<keyword evidence="6" id="KW-1185">Reference proteome</keyword>
<dbReference type="PANTHER" id="PTHR22946">
    <property type="entry name" value="DIENELACTONE HYDROLASE DOMAIN-CONTAINING PROTEIN-RELATED"/>
    <property type="match status" value="1"/>
</dbReference>
<accession>A0AAE3LFJ4</accession>
<dbReference type="RefSeq" id="WP_315909386.1">
    <property type="nucleotide sequence ID" value="NZ_JAOPKC010000013.1"/>
</dbReference>
<dbReference type="GO" id="GO:0016788">
    <property type="term" value="F:hydrolase activity, acting on ester bonds"/>
    <property type="evidence" value="ECO:0007669"/>
    <property type="project" value="UniProtKB-ARBA"/>
</dbReference>
<evidence type="ECO:0000256" key="2">
    <source>
        <dbReference type="SAM" id="MobiDB-lite"/>
    </source>
</evidence>
<dbReference type="Proteomes" id="UP001208186">
    <property type="component" value="Unassembled WGS sequence"/>
</dbReference>
<dbReference type="InterPro" id="IPR050261">
    <property type="entry name" value="FrsA_esterase"/>
</dbReference>
<dbReference type="SUPFAM" id="SSF53474">
    <property type="entry name" value="alpha/beta-Hydrolases"/>
    <property type="match status" value="1"/>
</dbReference>
<gene>
    <name evidence="5" type="ORF">OB914_11965</name>
    <name evidence="4" type="ORF">OB916_11225</name>
</gene>
<dbReference type="Pfam" id="PF12146">
    <property type="entry name" value="Hydrolase_4"/>
    <property type="match status" value="1"/>
</dbReference>
<dbReference type="InterPro" id="IPR022742">
    <property type="entry name" value="Hydrolase_4"/>
</dbReference>
<sequence length="304" mass="33395">MKRDVAFESEGAEMSGWYYSPDTAPPWPLVVMAHGFSATKQMVADRYAEAFREAGLAVLLYDHRGFGASAGEPRQQVNPWMQARGYRDAISFAASLEDVDPLRIAVWGDSYSSGPSLVVAALDERVAALVVQVPALGEEMPPNDSDGSLRESIEQTVRSGSVDPTAEEIHGPMPVVWDDQDRRPSALKPDTAFRWFTGYGTRSDTNWTNEVTVVRPKHPVQWYPGLCASDVSCPALFVVAPDDEMVRSSPAVARDAYERLAGPKEWVEIPGGHFGLLYYPSDTFDRASAAQSRFLTETLGSDDD</sequence>